<evidence type="ECO:0000256" key="5">
    <source>
        <dbReference type="ARBA" id="ARBA00023136"/>
    </source>
</evidence>
<dbReference type="InterPro" id="IPR004513">
    <property type="entry name" value="FtsX"/>
</dbReference>
<dbReference type="PANTHER" id="PTHR47755">
    <property type="entry name" value="CELL DIVISION PROTEIN FTSX"/>
    <property type="match status" value="1"/>
</dbReference>
<feature type="transmembrane region" description="Helical" evidence="6">
    <location>
        <begin position="21"/>
        <end position="44"/>
    </location>
</feature>
<name>A4TYT5_9PROT</name>
<accession>A4TYT5</accession>
<evidence type="ECO:0000256" key="4">
    <source>
        <dbReference type="ARBA" id="ARBA00022989"/>
    </source>
</evidence>
<dbReference type="EMBL" id="CU459003">
    <property type="protein sequence ID" value="CAM75792.1"/>
    <property type="molecule type" value="Genomic_DNA"/>
</dbReference>
<comment type="subcellular location">
    <subcellularLocation>
        <location evidence="1">Cell membrane</location>
        <topology evidence="1">Multi-pass membrane protein</topology>
    </subcellularLocation>
</comment>
<evidence type="ECO:0000256" key="6">
    <source>
        <dbReference type="SAM" id="Phobius"/>
    </source>
</evidence>
<dbReference type="InterPro" id="IPR003838">
    <property type="entry name" value="ABC3_permease_C"/>
</dbReference>
<feature type="transmembrane region" description="Helical" evidence="6">
    <location>
        <begin position="266"/>
        <end position="288"/>
    </location>
</feature>
<dbReference type="PANTHER" id="PTHR47755:SF1">
    <property type="entry name" value="CELL DIVISION PROTEIN FTSX"/>
    <property type="match status" value="1"/>
</dbReference>
<evidence type="ECO:0000256" key="2">
    <source>
        <dbReference type="ARBA" id="ARBA00022475"/>
    </source>
</evidence>
<dbReference type="GO" id="GO:0005886">
    <property type="term" value="C:plasma membrane"/>
    <property type="evidence" value="ECO:0007669"/>
    <property type="project" value="UniProtKB-SubCell"/>
</dbReference>
<organism evidence="8">
    <name type="scientific">Magnetospirillum gryphiswaldense</name>
    <dbReference type="NCBI Taxonomy" id="55518"/>
    <lineage>
        <taxon>Bacteria</taxon>
        <taxon>Pseudomonadati</taxon>
        <taxon>Pseudomonadota</taxon>
        <taxon>Alphaproteobacteria</taxon>
        <taxon>Rhodospirillales</taxon>
        <taxon>Rhodospirillaceae</taxon>
        <taxon>Magnetospirillum</taxon>
    </lineage>
</organism>
<feature type="domain" description="ABC3 transporter permease C-terminal" evidence="7">
    <location>
        <begin position="173"/>
        <end position="284"/>
    </location>
</feature>
<evidence type="ECO:0000259" key="7">
    <source>
        <dbReference type="Pfam" id="PF02687"/>
    </source>
</evidence>
<reference evidence="8" key="1">
    <citation type="journal article" date="2007" name="J. Bacteriol.">
        <title>Comparative genome analysis of four magnetotactic bacteria reveals a complex set of group-specific genes implicated in magnetosome biomineralization and function.</title>
        <authorList>
            <person name="Richter M."/>
            <person name="Kube M."/>
            <person name="Bazylinski D.A."/>
            <person name="Lombardot T."/>
            <person name="Gloeckner F.O."/>
            <person name="Reinhardt R."/>
            <person name="Schueler D."/>
        </authorList>
    </citation>
    <scope>NUCLEOTIDE SEQUENCE</scope>
    <source>
        <strain evidence="8">MSR-1</strain>
    </source>
</reference>
<gene>
    <name evidence="8" type="ORF">MGR_3356</name>
</gene>
<keyword evidence="8" id="KW-0131">Cell cycle</keyword>
<keyword evidence="4 6" id="KW-1133">Transmembrane helix</keyword>
<dbReference type="GO" id="GO:0032153">
    <property type="term" value="C:cell division site"/>
    <property type="evidence" value="ECO:0007669"/>
    <property type="project" value="TreeGrafter"/>
</dbReference>
<keyword evidence="2" id="KW-1003">Cell membrane</keyword>
<evidence type="ECO:0000313" key="8">
    <source>
        <dbReference type="EMBL" id="CAM75792.1"/>
    </source>
</evidence>
<evidence type="ECO:0000256" key="3">
    <source>
        <dbReference type="ARBA" id="ARBA00022692"/>
    </source>
</evidence>
<dbReference type="AlphaFoldDB" id="A4TYT5"/>
<proteinExistence type="predicted"/>
<dbReference type="Pfam" id="PF02687">
    <property type="entry name" value="FtsX"/>
    <property type="match status" value="1"/>
</dbReference>
<sequence>MLGRHSDLPLKGDATSRFLPWLVALMVYLSAVSLAGVFVLNGLVHSWDHDVSGTLTVQVQPVPGEAGEALTDERVRQAVELMRRTQGVLAARALDKKQILALLEPWLGNTDVVKDLPLPRLIDVTIDPDANLELLELADRLARSVPGATLDDHRIWLSRLINLSRTTEWVAIAILVLIGCVTSATVIYATRTSMAVHRGVIEVLHLIGAHDDYIARQFADRSFALGFSGGVIGLALAVPSLTAIGWAARRIEGGFLPSLSLPVTGWVMIAMLPVIAAGLAMLTARLAVHATLARMP</sequence>
<keyword evidence="5 6" id="KW-0472">Membrane</keyword>
<dbReference type="GO" id="GO:0051301">
    <property type="term" value="P:cell division"/>
    <property type="evidence" value="ECO:0007669"/>
    <property type="project" value="UniProtKB-KW"/>
</dbReference>
<feature type="transmembrane region" description="Helical" evidence="6">
    <location>
        <begin position="223"/>
        <end position="246"/>
    </location>
</feature>
<keyword evidence="8" id="KW-0132">Cell division</keyword>
<protein>
    <submittedName>
        <fullName evidence="8">Cell division protein</fullName>
    </submittedName>
</protein>
<evidence type="ECO:0000256" key="1">
    <source>
        <dbReference type="ARBA" id="ARBA00004651"/>
    </source>
</evidence>
<dbReference type="RefSeq" id="WP_024082028.1">
    <property type="nucleotide sequence ID" value="NZ_CP027527.1"/>
</dbReference>
<keyword evidence="3 6" id="KW-0812">Transmembrane</keyword>
<feature type="transmembrane region" description="Helical" evidence="6">
    <location>
        <begin position="169"/>
        <end position="189"/>
    </location>
</feature>